<sequence>MLRAELFSIEQLKRHAVTLAGQHRIDPHPRADRLLPRLAENARVLQAAYDVVTAAAAPGQRIAPAEAWLLDNFYLIEQQIGMARRHLPRGYSRQLPRLADGPSAGFPRIYDLALQLISHMDGRVDRDNASQFLAAYQSAEPLRLGELWAFPIMLQLALLENLRRVGVRIAQRREARDAAIVWADRMVAAAEGESGQLIQLLAEFARADVPLTAPFVEEFYERLQAQGPALGFVQTWVEHKLFEQGVSAGELSETAARMAAANQISIANSIGSLRFIGGMDWTHFVESLSVVEQTLGEDPTAMHARQDFATRDRYRHVVEDIARRSTCGEPAVAREAIALARAAADEHGEDDRRAHVGYWLVDRGRPQLERAVACHLSRTSRLLRGAGRIRLPLYLGSILALTALVTAAFVFVLDRETGGLMPDDARLWLLALPLVVAASALAVPLVNLLVTLLLPPRAVPRLDFSNGIPDAERTVVVVPTLLASRHDVDTLLEAMEIRYLGNRDPNLFFALLTDFPDAQTETLPDDAALIAYARAAVEALNASYADDRPCIFYLFHRPRVWNPYERVWMGYERKRGKLEAFNARLRGGAQTAFSDIVGDTALLDAIRYVITLDTDTQLPRDAARALVGNIAHPLNRPVYDATRGRIVEGYAILQPRASISLTSASQSRFAKLAAGDSGIDPYTREISDVYQDVFGEGSFIGKGIYDVDAFRQALDGRFPENLILSHDLLESGYARSALVSDVELIEEHPSSVAVEASRRHRWIRGDWQLAGWLLPRVPGITRADGSKSGRQPNPLSALSWWKLFDNLRRSLVPPALLVLLLAGWLAGPGPAWLWTLFVVGVALVPTLLSTLIELIRKPHERDWLVHLSLTSRSAARPIALALLALAFLPYEALVSLGAIAASALRMPFTRRGLLLWHLPSYARRNARRSIPGFFREMWFAPALALAVGFALAMDGRADEAQVLPLVLVWLLAPLVGWWISRPLAARSPGLSSEQTVFLRASARRTWRYFDDFVGADDNWLPPDNFQEHPTPAVASRTSPTNIGMSLLADLAAHDFGYITAGECLQRLDNTLATMAKLERYRGHLYNWYDTRSLQPLHPRYVSSVDSGNLAGCLLTLEAGLNELGARPVVNGAALRGLEDTLQVLAEQLPASPAPELEEKIRALQARLRTLAAEGSPTPADALRALDAMHQAVGKLVAALPADIDIDGELAYWARAFDRQMRALREELEFLVPEPGQRDANPTLAALAASAGASGAARAQARIETIERLIGRCRELGAMDFAFLYDEAGGLLTIGYDVGERRRDPACYDLLASEARLASFLLIAQGQLPQKHWFALGRLLTSHGGHMSLISWSGSMFEYLMPQLIMPSYPDTLLEQTCKAAVSRQIEYGRQRAVPWGISESCYNATDAQQVYQYRAFGVPGLGLKRGLGDDLVIAPYATALALTVMPREACRNLQTLARQGFLGACGFYEAVDYTPSRVPRGKAHATVRAFMAHHQGMSLLAYAHVLLDQPMQRRFMSDPLARATELLLQERVPKKGATLHPHAAEVSASARPPSAEAGTIMRVFTEPNTPLPEVHLLSNGRYHVMATHAGGSCSRRNEYAITRWREDPTSDGWGTFIYLRDRDSGRYWSTAHQPTLQRADHYEAIFVQARAEYRRRDHAIEAHTEICVSPEDDVEIRRVTLTNQSARARHIEVTSYAEVVLAPLNADLAHRSFSNLFVQTEIVAERQAILCTRRPRTPGEQTPWMFHLLAAPGTMSGEPSFETDRARFIGRGRTPVNPVMLDSDAGASALSNTAGAVLDPIVAIRRVVTVSPDHAATVQIISGVADTREAALALLEKYCDRHFVERAFEMAWFESLEVLRHLNANEADAQIYGRLASSVVYASALRRAPPSVIARNQLGQSGLWRFAISGDLPIVLLHIASLDRMDLVEQVLQAHAYWRMKGLAADLVIVNEDFSGYRAVLQDQIMGRINAGPEAHMLDKPGGVFVRRAEELSEDERVLLQTVARIVFSDTRETLIEQIERRVSAERASDRLEPPLQVARETVYPLAPRDLIFSNGLGGFTPDGREYVVMLEPGQTTPAPWVNVIASPHIGTVVSESGGAYTWSENAHEFRLTTWHNDPLSDTSGEAIYIRDEETGAFWSPTPLPARGRSGYICRHGFGYSVFEHYEAGIASELSTYVAMDAAVKFVTVKLHNQSKRPRTLSLTGYWELVLGEWRHANMMHVVTEVDGFSGALLARNAYSREYAHRVVFAHVSERERSVSGSRSEFIGRNGTLGDPAAMRRKRLSGRTGAGLDPCAALQTRMALDPGETREFVFVIGAAHDADEARHLVQRFGGPAGARQALEAVWEHWNRTLGAVHVETPDAALNVLANGWLVYQTLSCRFWGRSGYYQSGGAYGFRDQLQDTMALVHAAPWLAREQLIRCAGRQFLKGDVQHWWHPPNGQGVRTHFSDDYLWLPYATVRYVRATGDTGVLDESVHFLEGRELNPEEEAYYDQPQRSPEAASLYEHCVRAIKHGLRFGVHQLPLMGAGDWNDGMNLVGREGKGESVWLAWFLYENLDLFAALARDRGDLALADLCSGQAAQLRGNIEAQAWDGAWYRRAYFDDGTPLGSALNDECQIDSISQSWSVISGAGEAERARQAMAAVDQRLVRREAKLIQLLDPPFDKSELEPGYIKGYVPGVRENGGQYTHAAIWTTMAFAMMGDTARAWEFFAMLNPVNHGNTPDAIARYKVEPYVMCADIYGAAPHTGRGGWTWYTGAAGWMYRLATETLLGLHREVDHLLIAPRVPDHWASYTIHYRYRDTPHHITVSRLHEPAAQAIEVSVDGAPVREASVLQAGRPHARIPLVDDGQEHRIEVRLS</sequence>
<protein>
    <submittedName>
        <fullName evidence="7">Cyclic beta 1-2 glucan synthetase</fullName>
    </submittedName>
</protein>
<dbReference type="GO" id="GO:0005975">
    <property type="term" value="P:carbohydrate metabolic process"/>
    <property type="evidence" value="ECO:0007669"/>
    <property type="project" value="InterPro"/>
</dbReference>
<feature type="transmembrane region" description="Helical" evidence="3">
    <location>
        <begin position="877"/>
        <end position="904"/>
    </location>
</feature>
<dbReference type="GO" id="GO:0016757">
    <property type="term" value="F:glycosyltransferase activity"/>
    <property type="evidence" value="ECO:0007669"/>
    <property type="project" value="UniProtKB-KW"/>
</dbReference>
<dbReference type="InterPro" id="IPR012341">
    <property type="entry name" value="6hp_glycosidase-like_sf"/>
</dbReference>
<evidence type="ECO:0000256" key="2">
    <source>
        <dbReference type="ARBA" id="ARBA00022679"/>
    </source>
</evidence>
<evidence type="ECO:0000256" key="3">
    <source>
        <dbReference type="SAM" id="Phobius"/>
    </source>
</evidence>
<dbReference type="InterPro" id="IPR037820">
    <property type="entry name" value="GH94N_NdvB"/>
</dbReference>
<keyword evidence="1" id="KW-0328">Glycosyltransferase</keyword>
<evidence type="ECO:0000313" key="8">
    <source>
        <dbReference type="Proteomes" id="UP000008291"/>
    </source>
</evidence>
<accession>Q3SJB0</accession>
<dbReference type="Gene3D" id="1.50.10.140">
    <property type="match status" value="2"/>
</dbReference>
<dbReference type="InterPro" id="IPR037018">
    <property type="entry name" value="GH65_N"/>
</dbReference>
<dbReference type="eggNOG" id="COG3459">
    <property type="taxonomic scope" value="Bacteria"/>
</dbReference>
<keyword evidence="8" id="KW-1185">Reference proteome</keyword>
<dbReference type="InterPro" id="IPR008928">
    <property type="entry name" value="6-hairpin_glycosidase_sf"/>
</dbReference>
<dbReference type="CAZy" id="GH94">
    <property type="family name" value="Glycoside Hydrolase Family 94"/>
</dbReference>
<dbReference type="Pfam" id="PF06165">
    <property type="entry name" value="GH94_b-supersand"/>
    <property type="match status" value="2"/>
</dbReference>
<dbReference type="InterPro" id="IPR019282">
    <property type="entry name" value="Glycoamylase-like_cons_dom"/>
</dbReference>
<feature type="transmembrane region" description="Helical" evidence="3">
    <location>
        <begin position="391"/>
        <end position="413"/>
    </location>
</feature>
<dbReference type="Proteomes" id="UP000008291">
    <property type="component" value="Chromosome"/>
</dbReference>
<feature type="transmembrane region" description="Helical" evidence="3">
    <location>
        <begin position="832"/>
        <end position="856"/>
    </location>
</feature>
<keyword evidence="3" id="KW-1133">Transmembrane helix</keyword>
<evidence type="ECO:0000259" key="5">
    <source>
        <dbReference type="Pfam" id="PF10091"/>
    </source>
</evidence>
<feature type="domain" description="Glycosyl hydrolase 94 supersandwich" evidence="4">
    <location>
        <begin position="2065"/>
        <end position="2333"/>
    </location>
</feature>
<feature type="domain" description="Glycosyl hydrolase 94 catalytic" evidence="6">
    <location>
        <begin position="2348"/>
        <end position="2772"/>
    </location>
</feature>
<dbReference type="InterPro" id="IPR011013">
    <property type="entry name" value="Gal_mutarotase_sf_dom"/>
</dbReference>
<dbReference type="PANTHER" id="PTHR37469:SF2">
    <property type="entry name" value="CELLOBIONIC ACID PHOSPHORYLASE"/>
    <property type="match status" value="1"/>
</dbReference>
<keyword evidence="2" id="KW-0808">Transferase</keyword>
<proteinExistence type="predicted"/>
<dbReference type="Pfam" id="PF17167">
    <property type="entry name" value="Glyco_hydro_94"/>
    <property type="match status" value="1"/>
</dbReference>
<dbReference type="InterPro" id="IPR037824">
    <property type="entry name" value="GH94N_2_NdvB"/>
</dbReference>
<dbReference type="InterPro" id="IPR033432">
    <property type="entry name" value="GH94_catalytic"/>
</dbReference>
<evidence type="ECO:0000259" key="6">
    <source>
        <dbReference type="Pfam" id="PF17167"/>
    </source>
</evidence>
<keyword evidence="3" id="KW-0472">Membrane</keyword>
<dbReference type="Gene3D" id="2.60.420.10">
    <property type="entry name" value="Maltose phosphorylase, domain 3"/>
    <property type="match status" value="1"/>
</dbReference>
<dbReference type="CDD" id="cd11756">
    <property type="entry name" value="GH94N_ChvB_NdvB_1_like"/>
    <property type="match status" value="1"/>
</dbReference>
<evidence type="ECO:0000256" key="1">
    <source>
        <dbReference type="ARBA" id="ARBA00022676"/>
    </source>
</evidence>
<evidence type="ECO:0000259" key="4">
    <source>
        <dbReference type="Pfam" id="PF06165"/>
    </source>
</evidence>
<dbReference type="HOGENOM" id="CLU_000646_0_0_4"/>
<gene>
    <name evidence="7" type="ordered locus">Tbd_1304</name>
</gene>
<dbReference type="KEGG" id="tbd:Tbd_1304"/>
<dbReference type="SUPFAM" id="SSF74650">
    <property type="entry name" value="Galactose mutarotase-like"/>
    <property type="match status" value="2"/>
</dbReference>
<reference evidence="7 8" key="1">
    <citation type="journal article" date="2006" name="J. Bacteriol.">
        <title>The genome sequence of the obligately chemolithoautotrophic, facultatively anaerobic bacterium Thiobacillus denitrificans.</title>
        <authorList>
            <person name="Beller H.R."/>
            <person name="Chain P.S."/>
            <person name="Letain T.E."/>
            <person name="Chakicherla A."/>
            <person name="Larimer F.W."/>
            <person name="Richardson P.M."/>
            <person name="Coleman M.A."/>
            <person name="Wood A.P."/>
            <person name="Kelly D.P."/>
        </authorList>
    </citation>
    <scope>NUCLEOTIDE SEQUENCE [LARGE SCALE GENOMIC DNA]</scope>
    <source>
        <strain evidence="7 8">ATCC 25259</strain>
    </source>
</reference>
<feature type="domain" description="Glycoamylase-like" evidence="5">
    <location>
        <begin position="1311"/>
        <end position="1517"/>
    </location>
</feature>
<dbReference type="Gene3D" id="2.70.98.40">
    <property type="entry name" value="Glycoside hydrolase, family 65, N-terminal domain"/>
    <property type="match status" value="2"/>
</dbReference>
<feature type="domain" description="Glycosyl hydrolase 94 supersandwich" evidence="4">
    <location>
        <begin position="1560"/>
        <end position="1840"/>
    </location>
</feature>
<evidence type="ECO:0000313" key="7">
    <source>
        <dbReference type="EMBL" id="AAZ97257.1"/>
    </source>
</evidence>
<dbReference type="EMBL" id="CP000116">
    <property type="protein sequence ID" value="AAZ97257.1"/>
    <property type="molecule type" value="Genomic_DNA"/>
</dbReference>
<dbReference type="SMART" id="SM01068">
    <property type="entry name" value="CBM_X"/>
    <property type="match status" value="2"/>
</dbReference>
<dbReference type="CAZy" id="GT84">
    <property type="family name" value="Glycosyltransferase Family 84"/>
</dbReference>
<feature type="transmembrane region" description="Helical" evidence="3">
    <location>
        <begin position="937"/>
        <end position="955"/>
    </location>
</feature>
<dbReference type="RefSeq" id="WP_011311816.1">
    <property type="nucleotide sequence ID" value="NC_007404.1"/>
</dbReference>
<dbReference type="OrthoDB" id="9769991at2"/>
<dbReference type="InterPro" id="IPR052047">
    <property type="entry name" value="GH94_Enzymes"/>
</dbReference>
<dbReference type="GO" id="GO:0030246">
    <property type="term" value="F:carbohydrate binding"/>
    <property type="evidence" value="ECO:0007669"/>
    <property type="project" value="InterPro"/>
</dbReference>
<dbReference type="CDD" id="cd11753">
    <property type="entry name" value="GH94N_ChvB_NdvB_2_like"/>
    <property type="match status" value="1"/>
</dbReference>
<name>Q3SJB0_THIDA</name>
<organism evidence="7 8">
    <name type="scientific">Thiobacillus denitrificans (strain ATCC 25259 / T1)</name>
    <dbReference type="NCBI Taxonomy" id="292415"/>
    <lineage>
        <taxon>Bacteria</taxon>
        <taxon>Pseudomonadati</taxon>
        <taxon>Pseudomonadota</taxon>
        <taxon>Betaproteobacteria</taxon>
        <taxon>Nitrosomonadales</taxon>
        <taxon>Thiobacillaceae</taxon>
        <taxon>Thiobacillus</taxon>
    </lineage>
</organism>
<dbReference type="InterPro" id="IPR010383">
    <property type="entry name" value="Glyco_hydrolase_94_b-supersand"/>
</dbReference>
<dbReference type="PANTHER" id="PTHR37469">
    <property type="entry name" value="CELLOBIONIC ACID PHOSPHORYLASE-RELATED"/>
    <property type="match status" value="1"/>
</dbReference>
<feature type="transmembrane region" description="Helical" evidence="3">
    <location>
        <begin position="425"/>
        <end position="454"/>
    </location>
</feature>
<dbReference type="Gene3D" id="3.90.1200.10">
    <property type="match status" value="1"/>
</dbReference>
<dbReference type="Gene3D" id="1.50.10.10">
    <property type="match status" value="1"/>
</dbReference>
<dbReference type="SUPFAM" id="SSF48208">
    <property type="entry name" value="Six-hairpin glycosidases"/>
    <property type="match status" value="1"/>
</dbReference>
<feature type="transmembrane region" description="Helical" evidence="3">
    <location>
        <begin position="962"/>
        <end position="980"/>
    </location>
</feature>
<dbReference type="Pfam" id="PF10091">
    <property type="entry name" value="Glycoamylase"/>
    <property type="match status" value="1"/>
</dbReference>
<keyword evidence="3" id="KW-0812">Transmembrane</keyword>